<feature type="region of interest" description="Disordered" evidence="1">
    <location>
        <begin position="363"/>
        <end position="385"/>
    </location>
</feature>
<evidence type="ECO:0000259" key="2">
    <source>
        <dbReference type="Pfam" id="PF07819"/>
    </source>
</evidence>
<dbReference type="InterPro" id="IPR029058">
    <property type="entry name" value="AB_hydrolase_fold"/>
</dbReference>
<evidence type="ECO:0000256" key="1">
    <source>
        <dbReference type="SAM" id="MobiDB-lite"/>
    </source>
</evidence>
<dbReference type="SUPFAM" id="SSF53474">
    <property type="entry name" value="alpha/beta-Hydrolases"/>
    <property type="match status" value="1"/>
</dbReference>
<organism evidence="3 4">
    <name type="scientific">Stenotrophomonas capsici</name>
    <dbReference type="NCBI Taxonomy" id="3110230"/>
    <lineage>
        <taxon>Bacteria</taxon>
        <taxon>Pseudomonadati</taxon>
        <taxon>Pseudomonadota</taxon>
        <taxon>Gammaproteobacteria</taxon>
        <taxon>Lysobacterales</taxon>
        <taxon>Lysobacteraceae</taxon>
        <taxon>Stenotrophomonas</taxon>
    </lineage>
</organism>
<dbReference type="Pfam" id="PF07819">
    <property type="entry name" value="PGAP1"/>
    <property type="match status" value="1"/>
</dbReference>
<sequence length="540" mass="58496">MDEKDEVLLPTGDWDADGRPVARARLTALKDQREKVVEADTDAVIPVIFVPGIMGTNLKSTITGDPVWRPPNTDGVGAILGALGQMVVFLFRGAATRQRLLNPLTSEVDERGSLDAEGTIPEALARERGWGSLMRSAYNPVMAEMHRKLNDLMSAGKLQPWWSGDGVRAPAEYGEQNGMSAALTPEQCKKAAHYRFEVWSGGYNWLQSNRLSARDMIARIDQVILPYYAKRGVRAKKVVLVTHSMGGLVSRAISRLENYGNLLGISHGVMPATGAAATYHHCRAGYTGVSSIILGRNAGEVIAILAQAPGGLELLPAADYNQGKPWLQLGDNGARIPFNGDPYKEIYLNTKWYGLVPEGNTELLDPSAPTAEAASAREEEDGPTLSARTSFQINIEGVQFFHKDISRKYHAPSYVHYGDDAKQLSWGELHWSGGSMMSADGMETVSDNRNGKVKLKGPGGQIKLEIADPADPGDGTVPACSGAAPKIDVLACFRQGSLGTGEYAKRGKKGYDHQGSYNDERTRWATLYAAVRLAQGADWA</sequence>
<reference evidence="3 4" key="1">
    <citation type="submission" date="2023-12" db="EMBL/GenBank/DDBJ databases">
        <title>Stenotrophomonas guangdongensis sp. nov., isolated from wilted pepper plants (Capsicum annuum).</title>
        <authorList>
            <person name="Qiu M."/>
            <person name="Li Y."/>
            <person name="Liu Q."/>
            <person name="Zhang X."/>
            <person name="Huang Y."/>
            <person name="Guo R."/>
            <person name="Hu M."/>
            <person name="Zhou J."/>
            <person name="Zhou X."/>
        </authorList>
    </citation>
    <scope>NUCLEOTIDE SEQUENCE [LARGE SCALE GENOMIC DNA]</scope>
    <source>
        <strain evidence="3 4">MH1</strain>
    </source>
</reference>
<feature type="domain" description="GPI inositol-deacylase PGAP1-like alpha/beta" evidence="2">
    <location>
        <begin position="220"/>
        <end position="259"/>
    </location>
</feature>
<dbReference type="RefSeq" id="WP_323439127.1">
    <property type="nucleotide sequence ID" value="NZ_JAYFUH010000248.1"/>
</dbReference>
<dbReference type="Proteomes" id="UP001301653">
    <property type="component" value="Unassembled WGS sequence"/>
</dbReference>
<dbReference type="Gene3D" id="3.40.50.1820">
    <property type="entry name" value="alpha/beta hydrolase"/>
    <property type="match status" value="1"/>
</dbReference>
<evidence type="ECO:0000313" key="3">
    <source>
        <dbReference type="EMBL" id="MEA5668505.1"/>
    </source>
</evidence>
<dbReference type="InterPro" id="IPR012908">
    <property type="entry name" value="PGAP1-ab_dom-like"/>
</dbReference>
<protein>
    <recommendedName>
        <fullName evidence="2">GPI inositol-deacylase PGAP1-like alpha/beta domain-containing protein</fullName>
    </recommendedName>
</protein>
<dbReference type="EMBL" id="JAYFUH010000248">
    <property type="protein sequence ID" value="MEA5668505.1"/>
    <property type="molecule type" value="Genomic_DNA"/>
</dbReference>
<comment type="caution">
    <text evidence="3">The sequence shown here is derived from an EMBL/GenBank/DDBJ whole genome shotgun (WGS) entry which is preliminary data.</text>
</comment>
<keyword evidence="4" id="KW-1185">Reference proteome</keyword>
<name>A0ABU5V8X1_9GAMM</name>
<evidence type="ECO:0000313" key="4">
    <source>
        <dbReference type="Proteomes" id="UP001301653"/>
    </source>
</evidence>
<gene>
    <name evidence="3" type="ORF">VA603_13230</name>
</gene>
<accession>A0ABU5V8X1</accession>
<proteinExistence type="predicted"/>